<accession>A0A1G4M650</accession>
<dbReference type="PROSITE" id="PS50850">
    <property type="entry name" value="MFS"/>
    <property type="match status" value="1"/>
</dbReference>
<dbReference type="OMA" id="MSVYQIG"/>
<feature type="transmembrane region" description="Helical" evidence="8">
    <location>
        <begin position="441"/>
        <end position="460"/>
    </location>
</feature>
<evidence type="ECO:0000256" key="2">
    <source>
        <dbReference type="ARBA" id="ARBA00008335"/>
    </source>
</evidence>
<feature type="transmembrane region" description="Helical" evidence="8">
    <location>
        <begin position="278"/>
        <end position="299"/>
    </location>
</feature>
<keyword evidence="3" id="KW-0813">Transport</keyword>
<evidence type="ECO:0000256" key="5">
    <source>
        <dbReference type="ARBA" id="ARBA00022989"/>
    </source>
</evidence>
<evidence type="ECO:0000256" key="1">
    <source>
        <dbReference type="ARBA" id="ARBA00004127"/>
    </source>
</evidence>
<evidence type="ECO:0000259" key="9">
    <source>
        <dbReference type="PROSITE" id="PS50850"/>
    </source>
</evidence>
<sequence length="606" mass="66881">MVDLSISRNEYSDDKSSTFQDEVAGMDHDDVIVSGLSRIDAVNEVLSSYGSFTAFGLEFKWLKILLLLALFLQGYCTGLGGQISQSIQIYAANGFAKQPQISSISTVVSIVAASLAVPYARLSDRFGRIECWILALVLYTVGEITCASTPTFGGLFAGVVIQQFGYSGFRLLATALAADLSGLRDRTFAMNIFLIPVIINTWVSGNIVSSVAGDSTPYKWRWGYGIFCIIVPFSTFLLILPYAYAQYLAARAGKLPPFKLKKKDQGWIQALWKLAEQVNLIGIILFTAFLVLVLLPLTLAGGTTSKWKEGYIIAMIVVGGCLGLIFLVWELRFAKNPFIPRAYLGDLTIYVALLMEFIWRLGLQIELEYLITVLMVAFGESKLSAQRIAQLYNFLQSCTNVVVGITLHFYPHPKPFVVVGSFLGVLGMGLLYKYRVAYDGISGLIGAEIVIGIAGGMVRFPMWTLVHASTTHSEMATVTGLLMSVYQIGDAVGASVAGAIWTQHLAKELIKRLGGQLGLAIYQAPLNYLKKYPIGSEIRDQILESYSKVQRLLIIVSISFAALNAILSLLLRGFTVGKNQSFSQERREQEKVEIRKQWWLRRAIGY</sequence>
<dbReference type="PANTHER" id="PTHR23501:SF92">
    <property type="entry name" value="GLUTATHIONE EXCHANGER 1-RELATED"/>
    <property type="match status" value="1"/>
</dbReference>
<comment type="similarity">
    <text evidence="2">Belongs to the major facilitator superfamily.</text>
</comment>
<evidence type="ECO:0000313" key="10">
    <source>
        <dbReference type="EMBL" id="SCV99302.1"/>
    </source>
</evidence>
<feature type="transmembrane region" description="Helical" evidence="8">
    <location>
        <begin position="101"/>
        <end position="120"/>
    </location>
</feature>
<dbReference type="OrthoDB" id="4078873at2759"/>
<feature type="transmembrane region" description="Helical" evidence="8">
    <location>
        <begin position="552"/>
        <end position="571"/>
    </location>
</feature>
<name>A0A1G4M650_LACFM</name>
<feature type="domain" description="Major facilitator superfamily (MFS) profile" evidence="9">
    <location>
        <begin position="62"/>
        <end position="576"/>
    </location>
</feature>
<keyword evidence="11" id="KW-1185">Reference proteome</keyword>
<dbReference type="InterPro" id="IPR020846">
    <property type="entry name" value="MFS_dom"/>
</dbReference>
<feature type="transmembrane region" description="Helical" evidence="8">
    <location>
        <begin position="311"/>
        <end position="331"/>
    </location>
</feature>
<organism evidence="10 11">
    <name type="scientific">Lachancea fermentati</name>
    <name type="common">Zygosaccharomyces fermentati</name>
    <dbReference type="NCBI Taxonomy" id="4955"/>
    <lineage>
        <taxon>Eukaryota</taxon>
        <taxon>Fungi</taxon>
        <taxon>Dikarya</taxon>
        <taxon>Ascomycota</taxon>
        <taxon>Saccharomycotina</taxon>
        <taxon>Saccharomycetes</taxon>
        <taxon>Saccharomycetales</taxon>
        <taxon>Saccharomycetaceae</taxon>
        <taxon>Lachancea</taxon>
    </lineage>
</organism>
<evidence type="ECO:0000256" key="4">
    <source>
        <dbReference type="ARBA" id="ARBA00022692"/>
    </source>
</evidence>
<dbReference type="EMBL" id="LT598487">
    <property type="protein sequence ID" value="SCV99302.1"/>
    <property type="molecule type" value="Genomic_DNA"/>
</dbReference>
<feature type="transmembrane region" description="Helical" evidence="8">
    <location>
        <begin position="61"/>
        <end position="81"/>
    </location>
</feature>
<dbReference type="InterPro" id="IPR036259">
    <property type="entry name" value="MFS_trans_sf"/>
</dbReference>
<evidence type="ECO:0000256" key="7">
    <source>
        <dbReference type="ARBA" id="ARBA00023136"/>
    </source>
</evidence>
<comment type="subcellular location">
    <subcellularLocation>
        <location evidence="1">Endomembrane system</location>
        <topology evidence="1">Multi-pass membrane protein</topology>
    </subcellularLocation>
</comment>
<feature type="transmembrane region" description="Helical" evidence="8">
    <location>
        <begin position="480"/>
        <end position="502"/>
    </location>
</feature>
<feature type="transmembrane region" description="Helical" evidence="8">
    <location>
        <begin position="338"/>
        <end position="355"/>
    </location>
</feature>
<evidence type="ECO:0000256" key="8">
    <source>
        <dbReference type="SAM" id="Phobius"/>
    </source>
</evidence>
<feature type="transmembrane region" description="Helical" evidence="8">
    <location>
        <begin position="192"/>
        <end position="212"/>
    </location>
</feature>
<evidence type="ECO:0000313" key="11">
    <source>
        <dbReference type="Proteomes" id="UP000190831"/>
    </source>
</evidence>
<feature type="transmembrane region" description="Helical" evidence="8">
    <location>
        <begin position="416"/>
        <end position="434"/>
    </location>
</feature>
<dbReference type="GO" id="GO:0015343">
    <property type="term" value="F:siderophore-iron transmembrane transporter activity"/>
    <property type="evidence" value="ECO:0007669"/>
    <property type="project" value="TreeGrafter"/>
</dbReference>
<reference evidence="10 11" key="1">
    <citation type="submission" date="2016-03" db="EMBL/GenBank/DDBJ databases">
        <authorList>
            <person name="Devillers H."/>
        </authorList>
    </citation>
    <scope>NUCLEOTIDE SEQUENCE [LARGE SCALE GENOMIC DNA]</scope>
    <source>
        <strain evidence="10">CBS 6772</strain>
    </source>
</reference>
<proteinExistence type="inferred from homology"/>
<dbReference type="SUPFAM" id="SSF103473">
    <property type="entry name" value="MFS general substrate transporter"/>
    <property type="match status" value="1"/>
</dbReference>
<evidence type="ECO:0000256" key="6">
    <source>
        <dbReference type="ARBA" id="ARBA00023065"/>
    </source>
</evidence>
<feature type="transmembrane region" description="Helical" evidence="8">
    <location>
        <begin position="224"/>
        <end position="245"/>
    </location>
</feature>
<dbReference type="STRING" id="4955.A0A1G4M650"/>
<dbReference type="PANTHER" id="PTHR23501">
    <property type="entry name" value="MAJOR FACILITATOR SUPERFAMILY"/>
    <property type="match status" value="1"/>
</dbReference>
<gene>
    <name evidence="10" type="ORF">LAFE_0A00166G</name>
</gene>
<dbReference type="AlphaFoldDB" id="A0A1G4M650"/>
<feature type="transmembrane region" description="Helical" evidence="8">
    <location>
        <begin position="163"/>
        <end position="180"/>
    </location>
</feature>
<keyword evidence="4 8" id="KW-0812">Transmembrane</keyword>
<dbReference type="GO" id="GO:0005886">
    <property type="term" value="C:plasma membrane"/>
    <property type="evidence" value="ECO:0007669"/>
    <property type="project" value="TreeGrafter"/>
</dbReference>
<dbReference type="InterPro" id="IPR011701">
    <property type="entry name" value="MFS"/>
</dbReference>
<dbReference type="Proteomes" id="UP000190831">
    <property type="component" value="Chromosome A"/>
</dbReference>
<feature type="transmembrane region" description="Helical" evidence="8">
    <location>
        <begin position="132"/>
        <end position="157"/>
    </location>
</feature>
<keyword evidence="7 8" id="KW-0472">Membrane</keyword>
<dbReference type="GO" id="GO:0005768">
    <property type="term" value="C:endosome"/>
    <property type="evidence" value="ECO:0007669"/>
    <property type="project" value="TreeGrafter"/>
</dbReference>
<dbReference type="Pfam" id="PF07690">
    <property type="entry name" value="MFS_1"/>
    <property type="match status" value="1"/>
</dbReference>
<protein>
    <submittedName>
        <fullName evidence="10">LAFE_0A00166g1_1</fullName>
    </submittedName>
</protein>
<dbReference type="GO" id="GO:0005774">
    <property type="term" value="C:vacuolar membrane"/>
    <property type="evidence" value="ECO:0007669"/>
    <property type="project" value="TreeGrafter"/>
</dbReference>
<evidence type="ECO:0000256" key="3">
    <source>
        <dbReference type="ARBA" id="ARBA00022448"/>
    </source>
</evidence>
<keyword evidence="6" id="KW-0406">Ion transport</keyword>
<dbReference type="Gene3D" id="1.20.1250.20">
    <property type="entry name" value="MFS general substrate transporter like domains"/>
    <property type="match status" value="2"/>
</dbReference>
<keyword evidence="5 8" id="KW-1133">Transmembrane helix</keyword>